<protein>
    <submittedName>
        <fullName evidence="1">Uncharacterized protein</fullName>
    </submittedName>
</protein>
<evidence type="ECO:0000313" key="1">
    <source>
        <dbReference type="EMBL" id="MPC14120.1"/>
    </source>
</evidence>
<keyword evidence="2" id="KW-1185">Reference proteome</keyword>
<accession>A0A5B7CXG7</accession>
<name>A0A5B7CXG7_PORTR</name>
<organism evidence="1 2">
    <name type="scientific">Portunus trituberculatus</name>
    <name type="common">Swimming crab</name>
    <name type="synonym">Neptunus trituberculatus</name>
    <dbReference type="NCBI Taxonomy" id="210409"/>
    <lineage>
        <taxon>Eukaryota</taxon>
        <taxon>Metazoa</taxon>
        <taxon>Ecdysozoa</taxon>
        <taxon>Arthropoda</taxon>
        <taxon>Crustacea</taxon>
        <taxon>Multicrustacea</taxon>
        <taxon>Malacostraca</taxon>
        <taxon>Eumalacostraca</taxon>
        <taxon>Eucarida</taxon>
        <taxon>Decapoda</taxon>
        <taxon>Pleocyemata</taxon>
        <taxon>Brachyura</taxon>
        <taxon>Eubrachyura</taxon>
        <taxon>Portunoidea</taxon>
        <taxon>Portunidae</taxon>
        <taxon>Portuninae</taxon>
        <taxon>Portunus</taxon>
    </lineage>
</organism>
<sequence length="69" mass="7756">MANISRQMKAAEEWGEAWQVTFAPDKTHAMAAEGQLRFEGEQLSLQILGVMDRELRYGTLITSVARQTS</sequence>
<proteinExistence type="predicted"/>
<gene>
    <name evidence="1" type="ORF">E2C01_006873</name>
</gene>
<comment type="caution">
    <text evidence="1">The sequence shown here is derived from an EMBL/GenBank/DDBJ whole genome shotgun (WGS) entry which is preliminary data.</text>
</comment>
<reference evidence="1 2" key="1">
    <citation type="submission" date="2019-05" db="EMBL/GenBank/DDBJ databases">
        <title>Another draft genome of Portunus trituberculatus and its Hox gene families provides insights of decapod evolution.</title>
        <authorList>
            <person name="Jeong J.-H."/>
            <person name="Song I."/>
            <person name="Kim S."/>
            <person name="Choi T."/>
            <person name="Kim D."/>
            <person name="Ryu S."/>
            <person name="Kim W."/>
        </authorList>
    </citation>
    <scope>NUCLEOTIDE SEQUENCE [LARGE SCALE GENOMIC DNA]</scope>
    <source>
        <tissue evidence="1">Muscle</tissue>
    </source>
</reference>
<evidence type="ECO:0000313" key="2">
    <source>
        <dbReference type="Proteomes" id="UP000324222"/>
    </source>
</evidence>
<dbReference type="Proteomes" id="UP000324222">
    <property type="component" value="Unassembled WGS sequence"/>
</dbReference>
<dbReference type="AlphaFoldDB" id="A0A5B7CXG7"/>
<dbReference type="EMBL" id="VSRR010000329">
    <property type="protein sequence ID" value="MPC14120.1"/>
    <property type="molecule type" value="Genomic_DNA"/>
</dbReference>